<sequence length="1037" mass="114013">MESSDIFRQGLGSVLTRSVHHFYPRKPQYPVPHPREDPDTDAPNRVAYTLTACCRCRQRKTRCDPTLPRCLPCERSGSVCEYYDTIKGRKINRDYVISLQDKVRQLEAELSKYTEDENEYPRTHEDMVRPGGMVRLNETDETPRYLGPSSGISMTRLLMEEAKKYTESKRIADLIPALRERRLDRGNRMQSVVSMGGSISGPPGRKKSYPMVSELPAKSLPSRQTADKLVEIFNQRAQIFTPTLHEPTLAQDLDAVFEGDKDAYKNFVVRMVLATSLQKLGTLYAGLADSYYLAAMQDFEEVIRPKDLRTLQCLILIGQYSLLTPTRTAVYYVIGLATTICQQLGLGEEKTIALGISDPLTLDMRRRLSWIVYTNELGLAQVMGRHNGFAKQGDVMDVGFFETVDDENITREGIQPGPVSEKKAIAIHFCKMRMLQAEIRRVLYGSRKPDPNHDNDPWFTQMKAKIDEWRDLAPEKPQWCRPWFTGRYHAMLVSLYRPSPQISKPTANAALTCFDSACFIINISSEQVKKSAVDVTWVFLLTVYMSLNTLLWTLSYPEVRAKHAREEVEDFVNIAIEIIHQCSARWPGSDTAAQLYSVFARACMQSYEVKQESPVLHNPFDTPPSLGDASSPDSEMSLHSAHAGQATQQQGMGLFNATSLFGYVFNTPEDNFAFDPNASPFGNHPTFRSNSIFLAPATDANGRRLSHFAPDFHSGEQQAQDGMDDLTPPATAVSHNGVSPPPLSNGNLSAHTSPSMASGLNALPTPPESLGPSSVHHHSNPSLSPPLPGKLGRRTASPTPTPTMRNVSPAPMSMQPSPVTIPSLKYEQHTPTLSNLKYEPGEYISRSPAHPPIKQQPIMPPPPRAPAFTIPNPPQPHSQQRPLPATTVTDWFSPPPPFISPHSFAGGLTPGYWGDGQTPSPFLGLGLSGNESYTIGGGGRPTGGPGSSHGGPNGGSAYGGAGGMFHGNHHFGGGGPGSAPYSFHPGQMERHGSLSQEQQMELMDVLETEGMSDIDAFLNINNFGNGAGGNNGAGVRW</sequence>
<reference evidence="10" key="2">
    <citation type="submission" date="2023-05" db="EMBL/GenBank/DDBJ databases">
        <authorList>
            <consortium name="Lawrence Berkeley National Laboratory"/>
            <person name="Steindorff A."/>
            <person name="Hensen N."/>
            <person name="Bonometti L."/>
            <person name="Westerberg I."/>
            <person name="Brannstrom I.O."/>
            <person name="Guillou S."/>
            <person name="Cros-Aarteil S."/>
            <person name="Calhoun S."/>
            <person name="Haridas S."/>
            <person name="Kuo A."/>
            <person name="Mondo S."/>
            <person name="Pangilinan J."/>
            <person name="Riley R."/>
            <person name="Labutti K."/>
            <person name="Andreopoulos B."/>
            <person name="Lipzen A."/>
            <person name="Chen C."/>
            <person name="Yanf M."/>
            <person name="Daum C."/>
            <person name="Ng V."/>
            <person name="Clum A."/>
            <person name="Ohm R."/>
            <person name="Martin F."/>
            <person name="Silar P."/>
            <person name="Natvig D."/>
            <person name="Lalanne C."/>
            <person name="Gautier V."/>
            <person name="Ament-Velasquez S.L."/>
            <person name="Kruys A."/>
            <person name="Hutchinson M.I."/>
            <person name="Powell A.J."/>
            <person name="Barry K."/>
            <person name="Miller A.N."/>
            <person name="Grigoriev I.V."/>
            <person name="Debuchy R."/>
            <person name="Gladieux P."/>
            <person name="Thoren M.H."/>
            <person name="Johannesson H."/>
        </authorList>
    </citation>
    <scope>NUCLEOTIDE SEQUENCE</scope>
    <source>
        <strain evidence="10">PSN293</strain>
    </source>
</reference>
<dbReference type="CDD" id="cd12148">
    <property type="entry name" value="fungal_TF_MHR"/>
    <property type="match status" value="1"/>
</dbReference>
<keyword evidence="2" id="KW-0479">Metal-binding</keyword>
<dbReference type="SMART" id="SM00066">
    <property type="entry name" value="GAL4"/>
    <property type="match status" value="1"/>
</dbReference>
<feature type="region of interest" description="Disordered" evidence="8">
    <location>
        <begin position="933"/>
        <end position="996"/>
    </location>
</feature>
<dbReference type="Gene3D" id="4.10.240.10">
    <property type="entry name" value="Zn(2)-C6 fungal-type DNA-binding domain"/>
    <property type="match status" value="1"/>
</dbReference>
<dbReference type="GO" id="GO:0006351">
    <property type="term" value="P:DNA-templated transcription"/>
    <property type="evidence" value="ECO:0007669"/>
    <property type="project" value="InterPro"/>
</dbReference>
<keyword evidence="3" id="KW-0862">Zinc</keyword>
<keyword evidence="7" id="KW-0539">Nucleus</keyword>
<evidence type="ECO:0000256" key="7">
    <source>
        <dbReference type="ARBA" id="ARBA00023242"/>
    </source>
</evidence>
<comment type="subcellular location">
    <subcellularLocation>
        <location evidence="1">Nucleus</location>
    </subcellularLocation>
</comment>
<dbReference type="InterPro" id="IPR007219">
    <property type="entry name" value="XnlR_reg_dom"/>
</dbReference>
<dbReference type="GO" id="GO:0045944">
    <property type="term" value="P:positive regulation of transcription by RNA polymerase II"/>
    <property type="evidence" value="ECO:0007669"/>
    <property type="project" value="TreeGrafter"/>
</dbReference>
<protein>
    <submittedName>
        <fullName evidence="10">Fungal-specific transcription factor domain-containing protein</fullName>
    </submittedName>
</protein>
<keyword evidence="11" id="KW-1185">Reference proteome</keyword>
<dbReference type="AlphaFoldDB" id="A0AAN6YAJ7"/>
<feature type="region of interest" description="Disordered" evidence="8">
    <location>
        <begin position="714"/>
        <end position="815"/>
    </location>
</feature>
<dbReference type="PANTHER" id="PTHR47782:SF8">
    <property type="entry name" value="ZN(II)2CYS6 TRANSCRIPTION FACTOR (EUROFUNG)"/>
    <property type="match status" value="1"/>
</dbReference>
<evidence type="ECO:0000256" key="2">
    <source>
        <dbReference type="ARBA" id="ARBA00022723"/>
    </source>
</evidence>
<gene>
    <name evidence="10" type="ORF">QBC37DRAFT_181267</name>
</gene>
<name>A0AAN6YAJ7_9PEZI</name>
<organism evidence="10 11">
    <name type="scientific">Rhypophila decipiens</name>
    <dbReference type="NCBI Taxonomy" id="261697"/>
    <lineage>
        <taxon>Eukaryota</taxon>
        <taxon>Fungi</taxon>
        <taxon>Dikarya</taxon>
        <taxon>Ascomycota</taxon>
        <taxon>Pezizomycotina</taxon>
        <taxon>Sordariomycetes</taxon>
        <taxon>Sordariomycetidae</taxon>
        <taxon>Sordariales</taxon>
        <taxon>Naviculisporaceae</taxon>
        <taxon>Rhypophila</taxon>
    </lineage>
</organism>
<feature type="domain" description="Zn(2)-C6 fungal-type" evidence="9">
    <location>
        <begin position="52"/>
        <end position="82"/>
    </location>
</feature>
<keyword evidence="4" id="KW-0805">Transcription regulation</keyword>
<keyword evidence="6" id="KW-0804">Transcription</keyword>
<reference evidence="10" key="1">
    <citation type="journal article" date="2023" name="Mol. Phylogenet. Evol.">
        <title>Genome-scale phylogeny and comparative genomics of the fungal order Sordariales.</title>
        <authorList>
            <person name="Hensen N."/>
            <person name="Bonometti L."/>
            <person name="Westerberg I."/>
            <person name="Brannstrom I.O."/>
            <person name="Guillou S."/>
            <person name="Cros-Aarteil S."/>
            <person name="Calhoun S."/>
            <person name="Haridas S."/>
            <person name="Kuo A."/>
            <person name="Mondo S."/>
            <person name="Pangilinan J."/>
            <person name="Riley R."/>
            <person name="LaButti K."/>
            <person name="Andreopoulos B."/>
            <person name="Lipzen A."/>
            <person name="Chen C."/>
            <person name="Yan M."/>
            <person name="Daum C."/>
            <person name="Ng V."/>
            <person name="Clum A."/>
            <person name="Steindorff A."/>
            <person name="Ohm R.A."/>
            <person name="Martin F."/>
            <person name="Silar P."/>
            <person name="Natvig D.O."/>
            <person name="Lalanne C."/>
            <person name="Gautier V."/>
            <person name="Ament-Velasquez S.L."/>
            <person name="Kruys A."/>
            <person name="Hutchinson M.I."/>
            <person name="Powell A.J."/>
            <person name="Barry K."/>
            <person name="Miller A.N."/>
            <person name="Grigoriev I.V."/>
            <person name="Debuchy R."/>
            <person name="Gladieux P."/>
            <person name="Hiltunen Thoren M."/>
            <person name="Johannesson H."/>
        </authorList>
    </citation>
    <scope>NUCLEOTIDE SEQUENCE</scope>
    <source>
        <strain evidence="10">PSN293</strain>
    </source>
</reference>
<dbReference type="PROSITE" id="PS50048">
    <property type="entry name" value="ZN2_CY6_FUNGAL_2"/>
    <property type="match status" value="1"/>
</dbReference>
<evidence type="ECO:0000256" key="6">
    <source>
        <dbReference type="ARBA" id="ARBA00023163"/>
    </source>
</evidence>
<dbReference type="GO" id="GO:0043565">
    <property type="term" value="F:sequence-specific DNA binding"/>
    <property type="evidence" value="ECO:0007669"/>
    <property type="project" value="TreeGrafter"/>
</dbReference>
<dbReference type="Proteomes" id="UP001301769">
    <property type="component" value="Unassembled WGS sequence"/>
</dbReference>
<evidence type="ECO:0000256" key="8">
    <source>
        <dbReference type="SAM" id="MobiDB-lite"/>
    </source>
</evidence>
<dbReference type="GO" id="GO:0000981">
    <property type="term" value="F:DNA-binding transcription factor activity, RNA polymerase II-specific"/>
    <property type="evidence" value="ECO:0007669"/>
    <property type="project" value="InterPro"/>
</dbReference>
<feature type="compositionally biased region" description="Polar residues" evidence="8">
    <location>
        <begin position="744"/>
        <end position="758"/>
    </location>
</feature>
<dbReference type="SUPFAM" id="SSF57701">
    <property type="entry name" value="Zn2/Cys6 DNA-binding domain"/>
    <property type="match status" value="1"/>
</dbReference>
<dbReference type="Pfam" id="PF00172">
    <property type="entry name" value="Zn_clus"/>
    <property type="match status" value="1"/>
</dbReference>
<dbReference type="PROSITE" id="PS00463">
    <property type="entry name" value="ZN2_CY6_FUNGAL_1"/>
    <property type="match status" value="1"/>
</dbReference>
<dbReference type="GO" id="GO:0005634">
    <property type="term" value="C:nucleus"/>
    <property type="evidence" value="ECO:0007669"/>
    <property type="project" value="UniProtKB-SubCell"/>
</dbReference>
<dbReference type="PANTHER" id="PTHR47782">
    <property type="entry name" value="ZN(II)2CYS6 TRANSCRIPTION FACTOR (EUROFUNG)-RELATED"/>
    <property type="match status" value="1"/>
</dbReference>
<accession>A0AAN6YAJ7</accession>
<evidence type="ECO:0000313" key="10">
    <source>
        <dbReference type="EMBL" id="KAK4213077.1"/>
    </source>
</evidence>
<dbReference type="GO" id="GO:0008270">
    <property type="term" value="F:zinc ion binding"/>
    <property type="evidence" value="ECO:0007669"/>
    <property type="project" value="InterPro"/>
</dbReference>
<evidence type="ECO:0000256" key="5">
    <source>
        <dbReference type="ARBA" id="ARBA00023125"/>
    </source>
</evidence>
<evidence type="ECO:0000313" key="11">
    <source>
        <dbReference type="Proteomes" id="UP001301769"/>
    </source>
</evidence>
<evidence type="ECO:0000256" key="4">
    <source>
        <dbReference type="ARBA" id="ARBA00023015"/>
    </source>
</evidence>
<dbReference type="EMBL" id="MU858115">
    <property type="protein sequence ID" value="KAK4213077.1"/>
    <property type="molecule type" value="Genomic_DNA"/>
</dbReference>
<dbReference type="CDD" id="cd00067">
    <property type="entry name" value="GAL4"/>
    <property type="match status" value="1"/>
</dbReference>
<evidence type="ECO:0000256" key="1">
    <source>
        <dbReference type="ARBA" id="ARBA00004123"/>
    </source>
</evidence>
<evidence type="ECO:0000256" key="3">
    <source>
        <dbReference type="ARBA" id="ARBA00022833"/>
    </source>
</evidence>
<keyword evidence="5" id="KW-0238">DNA-binding</keyword>
<feature type="compositionally biased region" description="Gly residues" evidence="8">
    <location>
        <begin position="935"/>
        <end position="977"/>
    </location>
</feature>
<comment type="caution">
    <text evidence="10">The sequence shown here is derived from an EMBL/GenBank/DDBJ whole genome shotgun (WGS) entry which is preliminary data.</text>
</comment>
<feature type="region of interest" description="Disordered" evidence="8">
    <location>
        <begin position="614"/>
        <end position="645"/>
    </location>
</feature>
<dbReference type="InterPro" id="IPR052202">
    <property type="entry name" value="Yeast_MetPath_Reg"/>
</dbReference>
<dbReference type="Pfam" id="PF04082">
    <property type="entry name" value="Fungal_trans"/>
    <property type="match status" value="1"/>
</dbReference>
<evidence type="ECO:0000259" key="9">
    <source>
        <dbReference type="PROSITE" id="PS50048"/>
    </source>
</evidence>
<dbReference type="InterPro" id="IPR001138">
    <property type="entry name" value="Zn2Cys6_DnaBD"/>
</dbReference>
<feature type="compositionally biased region" description="Polar residues" evidence="8">
    <location>
        <begin position="796"/>
        <end position="806"/>
    </location>
</feature>
<proteinExistence type="predicted"/>
<dbReference type="InterPro" id="IPR036864">
    <property type="entry name" value="Zn2-C6_fun-type_DNA-bd_sf"/>
</dbReference>